<dbReference type="AlphaFoldDB" id="A0A4S2LIP6"/>
<evidence type="ECO:0000256" key="2">
    <source>
        <dbReference type="SAM" id="SignalP"/>
    </source>
</evidence>
<proteinExistence type="predicted"/>
<dbReference type="Gene3D" id="2.60.40.10">
    <property type="entry name" value="Immunoglobulins"/>
    <property type="match status" value="2"/>
</dbReference>
<feature type="domain" description="Fibronectin type-III" evidence="3">
    <location>
        <begin position="246"/>
        <end position="344"/>
    </location>
</feature>
<dbReference type="PROSITE" id="PS50853">
    <property type="entry name" value="FN3"/>
    <property type="match status" value="2"/>
</dbReference>
<dbReference type="EMBL" id="SJOL01007197">
    <property type="protein sequence ID" value="TGZ63380.1"/>
    <property type="molecule type" value="Genomic_DNA"/>
</dbReference>
<dbReference type="OrthoDB" id="6275423at2759"/>
<name>A0A4S2LIP6_OPIFE</name>
<feature type="domain" description="Fibronectin type-III" evidence="3">
    <location>
        <begin position="436"/>
        <end position="529"/>
    </location>
</feature>
<dbReference type="InterPro" id="IPR003961">
    <property type="entry name" value="FN3_dom"/>
</dbReference>
<dbReference type="InterPro" id="IPR036116">
    <property type="entry name" value="FN3_sf"/>
</dbReference>
<accession>A0A4S2LIP6</accession>
<evidence type="ECO:0000313" key="4">
    <source>
        <dbReference type="EMBL" id="TGZ63380.1"/>
    </source>
</evidence>
<gene>
    <name evidence="4" type="ORF">CRM22_006955</name>
</gene>
<dbReference type="InterPro" id="IPR013783">
    <property type="entry name" value="Ig-like_fold"/>
</dbReference>
<keyword evidence="1" id="KW-0677">Repeat</keyword>
<comment type="caution">
    <text evidence="4">The sequence shown here is derived from an EMBL/GenBank/DDBJ whole genome shotgun (WGS) entry which is preliminary data.</text>
</comment>
<dbReference type="PANTHER" id="PTHR46708">
    <property type="entry name" value="TENASCIN"/>
    <property type="match status" value="1"/>
</dbReference>
<dbReference type="InterPro" id="IPR050991">
    <property type="entry name" value="ECM_Regulatory_Proteins"/>
</dbReference>
<reference evidence="4 5" key="1">
    <citation type="journal article" date="2019" name="BMC Genomics">
        <title>New insights from Opisthorchis felineus genome: update on genomics of the epidemiologically important liver flukes.</title>
        <authorList>
            <person name="Ershov N.I."/>
            <person name="Mordvinov V.A."/>
            <person name="Prokhortchouk E.B."/>
            <person name="Pakharukova M.Y."/>
            <person name="Gunbin K.V."/>
            <person name="Ustyantsev K."/>
            <person name="Genaev M.A."/>
            <person name="Blinov A.G."/>
            <person name="Mazur A."/>
            <person name="Boulygina E."/>
            <person name="Tsygankova S."/>
            <person name="Khrameeva E."/>
            <person name="Chekanov N."/>
            <person name="Fan G."/>
            <person name="Xiao A."/>
            <person name="Zhang H."/>
            <person name="Xu X."/>
            <person name="Yang H."/>
            <person name="Solovyev V."/>
            <person name="Lee S.M."/>
            <person name="Liu X."/>
            <person name="Afonnikov D.A."/>
            <person name="Skryabin K.G."/>
        </authorList>
    </citation>
    <scope>NUCLEOTIDE SEQUENCE [LARGE SCALE GENOMIC DNA]</scope>
    <source>
        <strain evidence="4">AK-0245</strain>
        <tissue evidence="4">Whole organism</tissue>
    </source>
</reference>
<feature type="chain" id="PRO_5020413042" description="Fibronectin type-III domain-containing protein" evidence="2">
    <location>
        <begin position="18"/>
        <end position="623"/>
    </location>
</feature>
<protein>
    <recommendedName>
        <fullName evidence="3">Fibronectin type-III domain-containing protein</fullName>
    </recommendedName>
</protein>
<dbReference type="SUPFAM" id="SSF49265">
    <property type="entry name" value="Fibronectin type III"/>
    <property type="match status" value="2"/>
</dbReference>
<dbReference type="PANTHER" id="PTHR46708:SF2">
    <property type="entry name" value="FIBRONECTIN TYPE-III DOMAIN-CONTAINING PROTEIN"/>
    <property type="match status" value="1"/>
</dbReference>
<keyword evidence="5" id="KW-1185">Reference proteome</keyword>
<dbReference type="Proteomes" id="UP000308267">
    <property type="component" value="Unassembled WGS sequence"/>
</dbReference>
<evidence type="ECO:0000313" key="5">
    <source>
        <dbReference type="Proteomes" id="UP000308267"/>
    </source>
</evidence>
<feature type="signal peptide" evidence="2">
    <location>
        <begin position="1"/>
        <end position="17"/>
    </location>
</feature>
<evidence type="ECO:0000256" key="1">
    <source>
        <dbReference type="ARBA" id="ARBA00022737"/>
    </source>
</evidence>
<dbReference type="SMART" id="SM00060">
    <property type="entry name" value="FN3"/>
    <property type="match status" value="4"/>
</dbReference>
<keyword evidence="2" id="KW-0732">Signal</keyword>
<evidence type="ECO:0000259" key="3">
    <source>
        <dbReference type="PROSITE" id="PS50853"/>
    </source>
</evidence>
<sequence length="623" mass="70353">MMLWCLTWFIALYVSEHYNVLAFVELNEPKYITDEVMPIDEPILEFPDINKDDICASMELPTITLSVSNVDGSTAQRVEWRSTSTYPERCDVEHKLMYHKRHKPTETIRHTFKGDGEFQTGNLLEDTEYSYELKLSKPGLPNSITRSTFQTLRTHKMDRRITVRPIESGENYVNVKWGKVQPGNTVRVTVLGVMPAFKQSVGTEIRVGGLDACTNYNVSVELLNGHEVIESKQPTEVMTSYPALNAPENFDIKSLSSVFGHKLTWAPMTSKYPSTCRLSYRVEREARKGEEVEKHSFALNETKLEIADIANGVEYSYKVQGVFNLVHGGKFSDPLKITALSRPPEPVKPVVTWTDMELKVDWTGKLDLSEQIQQVHLLYNEDGIPKKRIAKQADGHLFIDIPTSHLDCNMLFAVENHAGISPFTTVPIPARHPLPVPQNLQIKSFKNTLVHSVAWSPVSPDCDITYVLQTEVMNSGGEITQFNTETKQTEITFKDINPLNFYRYSVKTRNGNSEAGDFSLPRLLEMKGAIPDKLSFEVKRIDDNAATINWVGALHRLSYARELVLVITGGEIPTVINEKVETMQHYAELPIVQGDITFYAASQNPSGLSAFQKVAVLKRKKKN</sequence>
<organism evidence="4 5">
    <name type="scientific">Opisthorchis felineus</name>
    <dbReference type="NCBI Taxonomy" id="147828"/>
    <lineage>
        <taxon>Eukaryota</taxon>
        <taxon>Metazoa</taxon>
        <taxon>Spiralia</taxon>
        <taxon>Lophotrochozoa</taxon>
        <taxon>Platyhelminthes</taxon>
        <taxon>Trematoda</taxon>
        <taxon>Digenea</taxon>
        <taxon>Opisthorchiida</taxon>
        <taxon>Opisthorchiata</taxon>
        <taxon>Opisthorchiidae</taxon>
        <taxon>Opisthorchis</taxon>
    </lineage>
</organism>